<dbReference type="InterPro" id="IPR006026">
    <property type="entry name" value="Peptidase_Metallo"/>
</dbReference>
<dbReference type="SMART" id="SM00235">
    <property type="entry name" value="ZnMc"/>
    <property type="match status" value="1"/>
</dbReference>
<reference evidence="6" key="1">
    <citation type="submission" date="2015-08" db="EMBL/GenBank/DDBJ databases">
        <authorList>
            <person name="Babu N.S."/>
            <person name="Beckwith C.J."/>
            <person name="Beseler K.G."/>
            <person name="Brison A."/>
            <person name="Carone J.V."/>
            <person name="Caskin T.P."/>
            <person name="Diamond M."/>
            <person name="Durham M.E."/>
            <person name="Foxe J.M."/>
            <person name="Go M."/>
            <person name="Henderson B.A."/>
            <person name="Jones I.B."/>
            <person name="McGettigan J.A."/>
            <person name="Micheletti S.J."/>
            <person name="Nasrallah M.E."/>
            <person name="Ortiz D."/>
            <person name="Piller C.R."/>
            <person name="Privatt S.R."/>
            <person name="Schneider S.L."/>
            <person name="Sharp S."/>
            <person name="Smith T.C."/>
            <person name="Stanton J.D."/>
            <person name="Ullery H.E."/>
            <person name="Wilson R.J."/>
            <person name="Serrano M.G."/>
            <person name="Buck G."/>
            <person name="Lee V."/>
            <person name="Wang Y."/>
            <person name="Carvalho R."/>
            <person name="Voegtly L."/>
            <person name="Shi R."/>
            <person name="Duckworth R."/>
            <person name="Johnson A."/>
            <person name="Loviza R."/>
            <person name="Walstead R."/>
            <person name="Shah Z."/>
            <person name="Kiflezghi M."/>
            <person name="Wade K."/>
            <person name="Ball S.L."/>
            <person name="Bradley K.W."/>
            <person name="Asai D.J."/>
            <person name="Bowman C.A."/>
            <person name="Russell D.A."/>
            <person name="Pope W.H."/>
            <person name="Jacobs-Sera D."/>
            <person name="Hendrix R.W."/>
            <person name="Hatfull G.F."/>
        </authorList>
    </citation>
    <scope>NUCLEOTIDE SEQUENCE</scope>
</reference>
<dbReference type="GO" id="GO:0006508">
    <property type="term" value="P:proteolysis"/>
    <property type="evidence" value="ECO:0007669"/>
    <property type="project" value="UniProtKB-KW"/>
</dbReference>
<dbReference type="InterPro" id="IPR001818">
    <property type="entry name" value="Pept_M10_metallopeptidase"/>
</dbReference>
<gene>
    <name evidence="6" type="ORF">NOCA1160075</name>
</gene>
<proteinExistence type="predicted"/>
<dbReference type="Gene3D" id="3.40.390.10">
    <property type="entry name" value="Collagenase (Catalytic Domain)"/>
    <property type="match status" value="1"/>
</dbReference>
<evidence type="ECO:0000256" key="1">
    <source>
        <dbReference type="ARBA" id="ARBA00022670"/>
    </source>
</evidence>
<sequence>MHRLPRTPVLAAVAMLGTSALTVSLLAAPAEAGPRRTRVSATLSTTATNPGGAVTLSGWVKDKGKQKRRVVLEQKIASGWRTVDKGRSAKDGAYAFTVPTDWFYSTKLRARVKPARKHRGSVSKAHRLSVVPAYTPLGSPDSWETLGQSRDRWNPCRTLTYGINTSRATPDAGTVSTGIHNTMALVSQATGVRFRFAGETGSNPLDRKWKRKDPDIIFGWTTDAETKLDLGPTTAARGGYDRTRRARDARGKAIWEALDGGVIYDLTDTATMDATEFQQLTLHEVGHVMGLGHVSAPDQYMTPGVELYSLPLVYQAGDLNGFSKLGLQSGCVRPARFHRRTTLERVAPLTASMD</sequence>
<evidence type="ECO:0000256" key="2">
    <source>
        <dbReference type="ARBA" id="ARBA00022723"/>
    </source>
</evidence>
<dbReference type="SUPFAM" id="SSF55486">
    <property type="entry name" value="Metalloproteases ('zincins'), catalytic domain"/>
    <property type="match status" value="1"/>
</dbReference>
<protein>
    <recommendedName>
        <fullName evidence="5">Peptidase metallopeptidase domain-containing protein</fullName>
    </recommendedName>
</protein>
<feature type="domain" description="Peptidase metallopeptidase" evidence="5">
    <location>
        <begin position="149"/>
        <end position="321"/>
    </location>
</feature>
<dbReference type="GO" id="GO:0004222">
    <property type="term" value="F:metalloendopeptidase activity"/>
    <property type="evidence" value="ECO:0007669"/>
    <property type="project" value="InterPro"/>
</dbReference>
<evidence type="ECO:0000259" key="5">
    <source>
        <dbReference type="SMART" id="SM00235"/>
    </source>
</evidence>
<organism evidence="6">
    <name type="scientific">metagenome</name>
    <dbReference type="NCBI Taxonomy" id="256318"/>
    <lineage>
        <taxon>unclassified sequences</taxon>
        <taxon>metagenomes</taxon>
    </lineage>
</organism>
<accession>A0A2P2CA10</accession>
<dbReference type="AlphaFoldDB" id="A0A2P2CA10"/>
<keyword evidence="3" id="KW-0378">Hydrolase</keyword>
<dbReference type="EMBL" id="CZKB01000008">
    <property type="protein sequence ID" value="CUR58821.1"/>
    <property type="molecule type" value="Genomic_DNA"/>
</dbReference>
<evidence type="ECO:0000313" key="6">
    <source>
        <dbReference type="EMBL" id="CUR58821.1"/>
    </source>
</evidence>
<dbReference type="GO" id="GO:0031012">
    <property type="term" value="C:extracellular matrix"/>
    <property type="evidence" value="ECO:0007669"/>
    <property type="project" value="InterPro"/>
</dbReference>
<evidence type="ECO:0000256" key="4">
    <source>
        <dbReference type="ARBA" id="ARBA00022833"/>
    </source>
</evidence>
<keyword evidence="4" id="KW-0862">Zinc</keyword>
<name>A0A2P2CA10_9ZZZZ</name>
<dbReference type="GO" id="GO:0008270">
    <property type="term" value="F:zinc ion binding"/>
    <property type="evidence" value="ECO:0007669"/>
    <property type="project" value="InterPro"/>
</dbReference>
<dbReference type="InterPro" id="IPR024079">
    <property type="entry name" value="MetalloPept_cat_dom_sf"/>
</dbReference>
<dbReference type="Pfam" id="PF00413">
    <property type="entry name" value="Peptidase_M10"/>
    <property type="match status" value="1"/>
</dbReference>
<keyword evidence="1" id="KW-0645">Protease</keyword>
<evidence type="ECO:0000256" key="3">
    <source>
        <dbReference type="ARBA" id="ARBA00022801"/>
    </source>
</evidence>
<keyword evidence="2" id="KW-0479">Metal-binding</keyword>